<reference evidence="2" key="1">
    <citation type="journal article" date="2019" name="Int. J. Syst. Evol. Microbiol.">
        <title>The Global Catalogue of Microorganisms (GCM) 10K type strain sequencing project: providing services to taxonomists for standard genome sequencing and annotation.</title>
        <authorList>
            <consortium name="The Broad Institute Genomics Platform"/>
            <consortium name="The Broad Institute Genome Sequencing Center for Infectious Disease"/>
            <person name="Wu L."/>
            <person name="Ma J."/>
        </authorList>
    </citation>
    <scope>NUCLEOTIDE SEQUENCE [LARGE SCALE GENOMIC DNA]</scope>
    <source>
        <strain evidence="2">JCM 30846</strain>
    </source>
</reference>
<sequence length="296" mass="31768">MRGTLHALRSSEVASYLSLIASARTWTKPVWQRSFGATPKEVAALAEAVSTILDGAVLTRDELVTALVSDARFSGMEEQLRSGWGALLKPLAWQGALCYGPSQGTKVTFTRPASLLPDWKGLPDPDEAASTVIASYLGAYGPATPEVFDAWLSRNSLRKTVLRAWFAEMGDDLTEVRVEGHSAFILSEHADELADCVPSTSVRLLGAFDQYVLGPGTKATEMLPAEHRGKVSRAAGWISPVLVDGGRITGVWELTGDEVVVSLFPDAEKPSGKALESEAEHLARVSGTNDLTVRFA</sequence>
<dbReference type="Pfam" id="PF06224">
    <property type="entry name" value="AlkZ-like"/>
    <property type="match status" value="1"/>
</dbReference>
<keyword evidence="2" id="KW-1185">Reference proteome</keyword>
<accession>A0ABP7EXL4</accession>
<evidence type="ECO:0000313" key="1">
    <source>
        <dbReference type="EMBL" id="GAA3723965.1"/>
    </source>
</evidence>
<evidence type="ECO:0000313" key="2">
    <source>
        <dbReference type="Proteomes" id="UP001499884"/>
    </source>
</evidence>
<dbReference type="InterPro" id="IPR009351">
    <property type="entry name" value="AlkZ-like"/>
</dbReference>
<protein>
    <recommendedName>
        <fullName evidence="3">Winged helix DNA-binding domain-containing protein</fullName>
    </recommendedName>
</protein>
<dbReference type="EMBL" id="BAABEP010000011">
    <property type="protein sequence ID" value="GAA3723965.1"/>
    <property type="molecule type" value="Genomic_DNA"/>
</dbReference>
<comment type="caution">
    <text evidence="1">The sequence shown here is derived from an EMBL/GenBank/DDBJ whole genome shotgun (WGS) entry which is preliminary data.</text>
</comment>
<evidence type="ECO:0008006" key="3">
    <source>
        <dbReference type="Google" id="ProtNLM"/>
    </source>
</evidence>
<organism evidence="1 2">
    <name type="scientific">Streptomyces tremellae</name>
    <dbReference type="NCBI Taxonomy" id="1124239"/>
    <lineage>
        <taxon>Bacteria</taxon>
        <taxon>Bacillati</taxon>
        <taxon>Actinomycetota</taxon>
        <taxon>Actinomycetes</taxon>
        <taxon>Kitasatosporales</taxon>
        <taxon>Streptomycetaceae</taxon>
        <taxon>Streptomyces</taxon>
    </lineage>
</organism>
<dbReference type="Proteomes" id="UP001499884">
    <property type="component" value="Unassembled WGS sequence"/>
</dbReference>
<gene>
    <name evidence="1" type="ORF">GCM10023082_22580</name>
</gene>
<name>A0ABP7EXL4_9ACTN</name>
<proteinExistence type="predicted"/>
<dbReference type="PANTHER" id="PTHR38479:SF2">
    <property type="entry name" value="WINGED HELIX DNA-BINDING DOMAIN-CONTAINING PROTEIN"/>
    <property type="match status" value="1"/>
</dbReference>
<dbReference type="PANTHER" id="PTHR38479">
    <property type="entry name" value="LMO0824 PROTEIN"/>
    <property type="match status" value="1"/>
</dbReference>